<protein>
    <submittedName>
        <fullName evidence="5">MarR family protein</fullName>
    </submittedName>
</protein>
<sequence>MENQAETHRNPAVIKNLRRFIVQLGRLEKHPFVFGKAGPLTPGEIHTIDAIGPEGGVFMSEVAHRLAITKGAVTQMILRLEEKNLVRRTPNPADSRSTLVSLTDAGLEAYRAHEAMHLNFIRDLSSQLDEREIEIFDKCLEKLCRHLTTE</sequence>
<comment type="caution">
    <text evidence="5">The sequence shown here is derived from an EMBL/GenBank/DDBJ whole genome shotgun (WGS) entry which is preliminary data.</text>
</comment>
<dbReference type="PATRIC" id="fig|44252.3.peg.5345"/>
<dbReference type="OrthoDB" id="5461037at2"/>
<dbReference type="InterPro" id="IPR036390">
    <property type="entry name" value="WH_DNA-bd_sf"/>
</dbReference>
<dbReference type="PANTHER" id="PTHR42756">
    <property type="entry name" value="TRANSCRIPTIONAL REGULATOR, MARR"/>
    <property type="match status" value="1"/>
</dbReference>
<evidence type="ECO:0000259" key="4">
    <source>
        <dbReference type="PROSITE" id="PS50995"/>
    </source>
</evidence>
<keyword evidence="3" id="KW-0804">Transcription</keyword>
<dbReference type="STRING" id="44252.DJ90_5873"/>
<evidence type="ECO:0000313" key="5">
    <source>
        <dbReference type="EMBL" id="KFM94968.1"/>
    </source>
</evidence>
<dbReference type="HOGENOM" id="CLU_083287_11_0_9"/>
<dbReference type="Pfam" id="PF12802">
    <property type="entry name" value="MarR_2"/>
    <property type="match status" value="1"/>
</dbReference>
<dbReference type="Gene3D" id="1.10.10.10">
    <property type="entry name" value="Winged helix-like DNA-binding domain superfamily/Winged helix DNA-binding domain"/>
    <property type="match status" value="1"/>
</dbReference>
<accession>A0A090Y864</accession>
<reference evidence="5 6" key="1">
    <citation type="submission" date="2014-04" db="EMBL/GenBank/DDBJ databases">
        <authorList>
            <person name="Bishop-Lilly K.A."/>
            <person name="Broomall S.M."/>
            <person name="Chain P.S."/>
            <person name="Chertkov O."/>
            <person name="Coyne S.R."/>
            <person name="Daligault H.E."/>
            <person name="Davenport K.W."/>
            <person name="Erkkila T."/>
            <person name="Frey K.G."/>
            <person name="Gibbons H.S."/>
            <person name="Gu W."/>
            <person name="Jaissle J."/>
            <person name="Johnson S.L."/>
            <person name="Koroleva G.I."/>
            <person name="Ladner J.T."/>
            <person name="Lo C.-C."/>
            <person name="Minogue T.D."/>
            <person name="Munk C."/>
            <person name="Palacios G.F."/>
            <person name="Redden C.L."/>
            <person name="Rosenzweig C.N."/>
            <person name="Scholz M.B."/>
            <person name="Teshima H."/>
            <person name="Xu Y."/>
        </authorList>
    </citation>
    <scope>NUCLEOTIDE SEQUENCE [LARGE SCALE GENOMIC DNA]</scope>
    <source>
        <strain evidence="5 6">8244</strain>
    </source>
</reference>
<name>A0A090Y864_PAEMA</name>
<dbReference type="InterPro" id="IPR036388">
    <property type="entry name" value="WH-like_DNA-bd_sf"/>
</dbReference>
<proteinExistence type="predicted"/>
<dbReference type="GO" id="GO:0003677">
    <property type="term" value="F:DNA binding"/>
    <property type="evidence" value="ECO:0007669"/>
    <property type="project" value="UniProtKB-KW"/>
</dbReference>
<organism evidence="5 6">
    <name type="scientific">Paenibacillus macerans</name>
    <name type="common">Bacillus macerans</name>
    <dbReference type="NCBI Taxonomy" id="44252"/>
    <lineage>
        <taxon>Bacteria</taxon>
        <taxon>Bacillati</taxon>
        <taxon>Bacillota</taxon>
        <taxon>Bacilli</taxon>
        <taxon>Bacillales</taxon>
        <taxon>Paenibacillaceae</taxon>
        <taxon>Paenibacillus</taxon>
    </lineage>
</organism>
<dbReference type="SMART" id="SM00347">
    <property type="entry name" value="HTH_MARR"/>
    <property type="match status" value="1"/>
</dbReference>
<dbReference type="GeneID" id="77011376"/>
<dbReference type="EMBL" id="JMQA01000044">
    <property type="protein sequence ID" value="KFM94968.1"/>
    <property type="molecule type" value="Genomic_DNA"/>
</dbReference>
<dbReference type="GO" id="GO:0003700">
    <property type="term" value="F:DNA-binding transcription factor activity"/>
    <property type="evidence" value="ECO:0007669"/>
    <property type="project" value="InterPro"/>
</dbReference>
<keyword evidence="6" id="KW-1185">Reference proteome</keyword>
<dbReference type="PANTHER" id="PTHR42756:SF1">
    <property type="entry name" value="TRANSCRIPTIONAL REPRESSOR OF EMRAB OPERON"/>
    <property type="match status" value="1"/>
</dbReference>
<dbReference type="PRINTS" id="PR00598">
    <property type="entry name" value="HTHMARR"/>
</dbReference>
<dbReference type="AlphaFoldDB" id="A0A090Y864"/>
<feature type="domain" description="HTH marR-type" evidence="4">
    <location>
        <begin position="10"/>
        <end position="145"/>
    </location>
</feature>
<dbReference type="Proteomes" id="UP000029278">
    <property type="component" value="Unassembled WGS sequence"/>
</dbReference>
<evidence type="ECO:0000313" key="6">
    <source>
        <dbReference type="Proteomes" id="UP000029278"/>
    </source>
</evidence>
<dbReference type="InterPro" id="IPR000835">
    <property type="entry name" value="HTH_MarR-typ"/>
</dbReference>
<keyword evidence="1" id="KW-0805">Transcription regulation</keyword>
<dbReference type="RefSeq" id="WP_082207660.1">
    <property type="nucleotide sequence ID" value="NZ_BOSD01000046.1"/>
</dbReference>
<evidence type="ECO:0000256" key="2">
    <source>
        <dbReference type="ARBA" id="ARBA00023125"/>
    </source>
</evidence>
<evidence type="ECO:0000256" key="1">
    <source>
        <dbReference type="ARBA" id="ARBA00023015"/>
    </source>
</evidence>
<dbReference type="PROSITE" id="PS50995">
    <property type="entry name" value="HTH_MARR_2"/>
    <property type="match status" value="1"/>
</dbReference>
<keyword evidence="2" id="KW-0238">DNA-binding</keyword>
<gene>
    <name evidence="5" type="ORF">DJ90_5873</name>
</gene>
<dbReference type="SUPFAM" id="SSF46785">
    <property type="entry name" value="Winged helix' DNA-binding domain"/>
    <property type="match status" value="1"/>
</dbReference>
<evidence type="ECO:0000256" key="3">
    <source>
        <dbReference type="ARBA" id="ARBA00023163"/>
    </source>
</evidence>